<evidence type="ECO:0000256" key="1">
    <source>
        <dbReference type="SAM" id="Phobius"/>
    </source>
</evidence>
<feature type="transmembrane region" description="Helical" evidence="1">
    <location>
        <begin position="21"/>
        <end position="42"/>
    </location>
</feature>
<dbReference type="Pfam" id="PF08486">
    <property type="entry name" value="SpoIID"/>
    <property type="match status" value="1"/>
</dbReference>
<dbReference type="AlphaFoldDB" id="A0A3A9AUF0"/>
<evidence type="ECO:0000313" key="3">
    <source>
        <dbReference type="EMBL" id="RKI90836.1"/>
    </source>
</evidence>
<comment type="caution">
    <text evidence="3">The sequence shown here is derived from an EMBL/GenBank/DDBJ whole genome shotgun (WGS) entry which is preliminary data.</text>
</comment>
<dbReference type="NCBIfam" id="TIGR02669">
    <property type="entry name" value="SpoIID_LytB"/>
    <property type="match status" value="1"/>
</dbReference>
<dbReference type="InterPro" id="IPR013693">
    <property type="entry name" value="SpoIID/LytB_N"/>
</dbReference>
<keyword evidence="1" id="KW-1133">Transmembrane helix</keyword>
<feature type="domain" description="Sporulation stage II protein D amidase enhancer LytB N-terminal" evidence="2">
    <location>
        <begin position="78"/>
        <end position="166"/>
    </location>
</feature>
<keyword evidence="1" id="KW-0812">Transmembrane</keyword>
<dbReference type="EMBL" id="RAYQ01000012">
    <property type="protein sequence ID" value="RKI90836.1"/>
    <property type="molecule type" value="Genomic_DNA"/>
</dbReference>
<organism evidence="3 4">
    <name type="scientific">Parablautia intestinalis</name>
    <dbReference type="NCBI Taxonomy" id="2320100"/>
    <lineage>
        <taxon>Bacteria</taxon>
        <taxon>Bacillati</taxon>
        <taxon>Bacillota</taxon>
        <taxon>Clostridia</taxon>
        <taxon>Lachnospirales</taxon>
        <taxon>Lachnospiraceae</taxon>
        <taxon>Parablautia</taxon>
    </lineage>
</organism>
<evidence type="ECO:0000313" key="4">
    <source>
        <dbReference type="Proteomes" id="UP000280696"/>
    </source>
</evidence>
<sequence length="344" mass="39143">MKKLRVFQTVKIKRIVPGFSPGNLGTVFLFFILTPYLITFFLGNLREGNGEQAAFTQTGKEDACLVFVSNEASFGSEMIPIEDYVADKLARSMDENYEMEALKAQAVLIRSNLLAEIAEEDRYSTEGSMQGYKKKIQVKDPDYGKTLIKENILEAVAKTKGVYITYEGRPAGGAYFAVSNGKTRNAREMALEEYPYLLSVPCERDFLSENFNSFTVYKEKEFEKIWKSIKGWQITEDEILEKEGITVQKAMEKYTLYRDSADYVLYVEREGMYVSGEQFRKAFGLSSASFHFNKEEGQVIITVKGLGHGLGMSQFGANEMARQGSDYIHILNYFFQNVTITKFE</sequence>
<gene>
    <name evidence="3" type="ORF">D7V94_11970</name>
</gene>
<accession>A0A3A9AUF0</accession>
<dbReference type="OrthoDB" id="9794671at2"/>
<dbReference type="RefSeq" id="WP_120470052.1">
    <property type="nucleotide sequence ID" value="NZ_RAYQ01000012.1"/>
</dbReference>
<proteinExistence type="predicted"/>
<keyword evidence="4" id="KW-1185">Reference proteome</keyword>
<keyword evidence="1" id="KW-0472">Membrane</keyword>
<reference evidence="3 4" key="1">
    <citation type="submission" date="2018-09" db="EMBL/GenBank/DDBJ databases">
        <title>Murine metabolic-syndrome-specific gut microbial biobank.</title>
        <authorList>
            <person name="Liu C."/>
        </authorList>
    </citation>
    <scope>NUCLEOTIDE SEQUENCE [LARGE SCALE GENOMIC DNA]</scope>
    <source>
        <strain evidence="3 4">0.1xD8-82</strain>
    </source>
</reference>
<name>A0A3A9AUF0_9FIRM</name>
<dbReference type="Proteomes" id="UP000280696">
    <property type="component" value="Unassembled WGS sequence"/>
</dbReference>
<dbReference type="GO" id="GO:0030435">
    <property type="term" value="P:sporulation resulting in formation of a cellular spore"/>
    <property type="evidence" value="ECO:0007669"/>
    <property type="project" value="InterPro"/>
</dbReference>
<protein>
    <submittedName>
        <fullName evidence="3">SpoIID/LytB domain-containing protein</fullName>
    </submittedName>
</protein>
<evidence type="ECO:0000259" key="2">
    <source>
        <dbReference type="Pfam" id="PF08486"/>
    </source>
</evidence>
<dbReference type="InterPro" id="IPR013486">
    <property type="entry name" value="SpoIID/LytB"/>
</dbReference>